<evidence type="ECO:0000313" key="3">
    <source>
        <dbReference type="Proteomes" id="UP000023152"/>
    </source>
</evidence>
<dbReference type="Proteomes" id="UP000023152">
    <property type="component" value="Unassembled WGS sequence"/>
</dbReference>
<organism evidence="2 3">
    <name type="scientific">Reticulomyxa filosa</name>
    <dbReference type="NCBI Taxonomy" id="46433"/>
    <lineage>
        <taxon>Eukaryota</taxon>
        <taxon>Sar</taxon>
        <taxon>Rhizaria</taxon>
        <taxon>Retaria</taxon>
        <taxon>Foraminifera</taxon>
        <taxon>Monothalamids</taxon>
        <taxon>Reticulomyxidae</taxon>
        <taxon>Reticulomyxa</taxon>
    </lineage>
</organism>
<dbReference type="EMBL" id="ASPP01001592">
    <property type="protein sequence ID" value="ETO35440.1"/>
    <property type="molecule type" value="Genomic_DNA"/>
</dbReference>
<protein>
    <submittedName>
        <fullName evidence="2">Uncharacterized protein</fullName>
    </submittedName>
</protein>
<reference evidence="2 3" key="1">
    <citation type="journal article" date="2013" name="Curr. Biol.">
        <title>The Genome of the Foraminiferan Reticulomyxa filosa.</title>
        <authorList>
            <person name="Glockner G."/>
            <person name="Hulsmann N."/>
            <person name="Schleicher M."/>
            <person name="Noegel A.A."/>
            <person name="Eichinger L."/>
            <person name="Gallinger C."/>
            <person name="Pawlowski J."/>
            <person name="Sierra R."/>
            <person name="Euteneuer U."/>
            <person name="Pillet L."/>
            <person name="Moustafa A."/>
            <person name="Platzer M."/>
            <person name="Groth M."/>
            <person name="Szafranski K."/>
            <person name="Schliwa M."/>
        </authorList>
    </citation>
    <scope>NUCLEOTIDE SEQUENCE [LARGE SCALE GENOMIC DNA]</scope>
</reference>
<keyword evidence="3" id="KW-1185">Reference proteome</keyword>
<evidence type="ECO:0000313" key="2">
    <source>
        <dbReference type="EMBL" id="ETO35440.1"/>
    </source>
</evidence>
<keyword evidence="1" id="KW-0812">Transmembrane</keyword>
<accession>X6PA89</accession>
<dbReference type="AlphaFoldDB" id="X6PA89"/>
<sequence>MIDCYVDEKYYYILNELGVTDLFSYEINIYYTYMYIHIFMYLYICVCITNLFFFCLFDRFGNVIIRKKCLCVVCTEKIVEKKKLSENIAKEIVRYLLQTLVKLHRNDMVKIKQKCKKRGGKGGGKKKKKKKVIGMCVI</sequence>
<comment type="caution">
    <text evidence="2">The sequence shown here is derived from an EMBL/GenBank/DDBJ whole genome shotgun (WGS) entry which is preliminary data.</text>
</comment>
<feature type="transmembrane region" description="Helical" evidence="1">
    <location>
        <begin position="34"/>
        <end position="57"/>
    </location>
</feature>
<name>X6PA89_RETFI</name>
<proteinExistence type="predicted"/>
<keyword evidence="1" id="KW-0472">Membrane</keyword>
<gene>
    <name evidence="2" type="ORF">RFI_01623</name>
</gene>
<evidence type="ECO:0000256" key="1">
    <source>
        <dbReference type="SAM" id="Phobius"/>
    </source>
</evidence>
<keyword evidence="1" id="KW-1133">Transmembrane helix</keyword>